<protein>
    <recommendedName>
        <fullName evidence="3">ABM domain-containing protein</fullName>
    </recommendedName>
</protein>
<dbReference type="Gene3D" id="3.30.70.100">
    <property type="match status" value="1"/>
</dbReference>
<organism evidence="1 2">
    <name type="scientific">Sarocladium strictum</name>
    <name type="common">Black bundle disease fungus</name>
    <name type="synonym">Acremonium strictum</name>
    <dbReference type="NCBI Taxonomy" id="5046"/>
    <lineage>
        <taxon>Eukaryota</taxon>
        <taxon>Fungi</taxon>
        <taxon>Dikarya</taxon>
        <taxon>Ascomycota</taxon>
        <taxon>Pezizomycotina</taxon>
        <taxon>Sordariomycetes</taxon>
        <taxon>Hypocreomycetidae</taxon>
        <taxon>Hypocreales</taxon>
        <taxon>Sarocladiaceae</taxon>
        <taxon>Sarocladium</taxon>
    </lineage>
</organism>
<sequence>MPPTVDIPVTEQFFLFGNCNMVPDQYDTWQAAYDELAKHVSANEPNTLTYYFGLPLEHVANPSRTDNMLAFEAYRSRSDLYDVHLQSPVMQGEFLPIAGPAMSTGLDLTHFGAVGGFLDVSGQKTECGIMHDVQIRCANSDARQEVLGALKLLCSMVEASQAGKGADAEVLTFLGLKSLDNDTGARVFARYKNREVMEDWQRGNLMKSFWAAVKPSISSMEAKPYAPNGKGWLWK</sequence>
<dbReference type="SUPFAM" id="SSF54909">
    <property type="entry name" value="Dimeric alpha+beta barrel"/>
    <property type="match status" value="1"/>
</dbReference>
<dbReference type="InterPro" id="IPR011008">
    <property type="entry name" value="Dimeric_a/b-barrel"/>
</dbReference>
<dbReference type="AlphaFoldDB" id="A0AA39GLP4"/>
<evidence type="ECO:0008006" key="3">
    <source>
        <dbReference type="Google" id="ProtNLM"/>
    </source>
</evidence>
<comment type="caution">
    <text evidence="1">The sequence shown here is derived from an EMBL/GenBank/DDBJ whole genome shotgun (WGS) entry which is preliminary data.</text>
</comment>
<evidence type="ECO:0000313" key="2">
    <source>
        <dbReference type="Proteomes" id="UP001175261"/>
    </source>
</evidence>
<proteinExistence type="predicted"/>
<dbReference type="EMBL" id="JAPDFR010000002">
    <property type="protein sequence ID" value="KAK0388918.1"/>
    <property type="molecule type" value="Genomic_DNA"/>
</dbReference>
<gene>
    <name evidence="1" type="ORF">NLU13_2495</name>
</gene>
<reference evidence="1" key="1">
    <citation type="submission" date="2022-10" db="EMBL/GenBank/DDBJ databases">
        <title>Determination and structural analysis of whole genome sequence of Sarocladium strictum F4-1.</title>
        <authorList>
            <person name="Hu L."/>
            <person name="Jiang Y."/>
        </authorList>
    </citation>
    <scope>NUCLEOTIDE SEQUENCE</scope>
    <source>
        <strain evidence="1">F4-1</strain>
    </source>
</reference>
<dbReference type="Proteomes" id="UP001175261">
    <property type="component" value="Unassembled WGS sequence"/>
</dbReference>
<accession>A0AA39GLP4</accession>
<name>A0AA39GLP4_SARSR</name>
<evidence type="ECO:0000313" key="1">
    <source>
        <dbReference type="EMBL" id="KAK0388918.1"/>
    </source>
</evidence>
<keyword evidence="2" id="KW-1185">Reference proteome</keyword>